<evidence type="ECO:0000256" key="6">
    <source>
        <dbReference type="ARBA" id="ARBA00023136"/>
    </source>
</evidence>
<dbReference type="SUPFAM" id="SSF161098">
    <property type="entry name" value="MetI-like"/>
    <property type="match status" value="1"/>
</dbReference>
<dbReference type="Proteomes" id="UP001555786">
    <property type="component" value="Unassembled WGS sequence"/>
</dbReference>
<proteinExistence type="inferred from homology"/>
<feature type="transmembrane region" description="Helical" evidence="7">
    <location>
        <begin position="271"/>
        <end position="294"/>
    </location>
</feature>
<feature type="domain" description="ABC transmembrane type-1" evidence="8">
    <location>
        <begin position="105"/>
        <end position="295"/>
    </location>
</feature>
<feature type="transmembrane region" description="Helical" evidence="7">
    <location>
        <begin position="101"/>
        <end position="131"/>
    </location>
</feature>
<dbReference type="PANTHER" id="PTHR30151:SF0">
    <property type="entry name" value="ABC TRANSPORTER PERMEASE PROTEIN MJ0413-RELATED"/>
    <property type="match status" value="1"/>
</dbReference>
<name>A0ABV3PKL1_9HYPH</name>
<keyword evidence="2 7" id="KW-0813">Transport</keyword>
<evidence type="ECO:0000313" key="9">
    <source>
        <dbReference type="EMBL" id="MEW9306166.1"/>
    </source>
</evidence>
<evidence type="ECO:0000256" key="2">
    <source>
        <dbReference type="ARBA" id="ARBA00022448"/>
    </source>
</evidence>
<dbReference type="Gene3D" id="1.10.3720.10">
    <property type="entry name" value="MetI-like"/>
    <property type="match status" value="1"/>
</dbReference>
<organism evidence="9 10">
    <name type="scientific">Labrys neptuniae</name>
    <dbReference type="NCBI Taxonomy" id="376174"/>
    <lineage>
        <taxon>Bacteria</taxon>
        <taxon>Pseudomonadati</taxon>
        <taxon>Pseudomonadota</taxon>
        <taxon>Alphaproteobacteria</taxon>
        <taxon>Hyphomicrobiales</taxon>
        <taxon>Xanthobacteraceae</taxon>
        <taxon>Labrys</taxon>
    </lineage>
</organism>
<evidence type="ECO:0000313" key="10">
    <source>
        <dbReference type="Proteomes" id="UP001555786"/>
    </source>
</evidence>
<dbReference type="Pfam" id="PF00528">
    <property type="entry name" value="BPD_transp_1"/>
    <property type="match status" value="1"/>
</dbReference>
<dbReference type="PANTHER" id="PTHR30151">
    <property type="entry name" value="ALKANE SULFONATE ABC TRANSPORTER-RELATED, MEMBRANE SUBUNIT"/>
    <property type="match status" value="1"/>
</dbReference>
<keyword evidence="3" id="KW-1003">Cell membrane</keyword>
<comment type="similarity">
    <text evidence="7">Belongs to the binding-protein-dependent transport system permease family.</text>
</comment>
<dbReference type="CDD" id="cd06261">
    <property type="entry name" value="TM_PBP2"/>
    <property type="match status" value="1"/>
</dbReference>
<dbReference type="PROSITE" id="PS50928">
    <property type="entry name" value="ABC_TM1"/>
    <property type="match status" value="1"/>
</dbReference>
<dbReference type="EMBL" id="JBFNQD010000003">
    <property type="protein sequence ID" value="MEW9306166.1"/>
    <property type="molecule type" value="Genomic_DNA"/>
</dbReference>
<gene>
    <name evidence="9" type="ORF">ABXS05_11500</name>
</gene>
<evidence type="ECO:0000256" key="3">
    <source>
        <dbReference type="ARBA" id="ARBA00022475"/>
    </source>
</evidence>
<feature type="transmembrane region" description="Helical" evidence="7">
    <location>
        <begin position="175"/>
        <end position="195"/>
    </location>
</feature>
<protein>
    <submittedName>
        <fullName evidence="9">ABC transporter permease</fullName>
    </submittedName>
</protein>
<evidence type="ECO:0000256" key="5">
    <source>
        <dbReference type="ARBA" id="ARBA00022989"/>
    </source>
</evidence>
<dbReference type="InterPro" id="IPR035906">
    <property type="entry name" value="MetI-like_sf"/>
</dbReference>
<keyword evidence="10" id="KW-1185">Reference proteome</keyword>
<evidence type="ECO:0000256" key="4">
    <source>
        <dbReference type="ARBA" id="ARBA00022692"/>
    </source>
</evidence>
<dbReference type="RefSeq" id="WP_367624010.1">
    <property type="nucleotide sequence ID" value="NZ_JBFNQD010000003.1"/>
</dbReference>
<feature type="transmembrane region" description="Helical" evidence="7">
    <location>
        <begin position="143"/>
        <end position="163"/>
    </location>
</feature>
<evidence type="ECO:0000256" key="1">
    <source>
        <dbReference type="ARBA" id="ARBA00004651"/>
    </source>
</evidence>
<evidence type="ECO:0000259" key="8">
    <source>
        <dbReference type="PROSITE" id="PS50928"/>
    </source>
</evidence>
<keyword evidence="5 7" id="KW-1133">Transmembrane helix</keyword>
<feature type="transmembrane region" description="Helical" evidence="7">
    <location>
        <begin position="227"/>
        <end position="246"/>
    </location>
</feature>
<keyword evidence="4 7" id="KW-0812">Transmembrane</keyword>
<keyword evidence="6 7" id="KW-0472">Membrane</keyword>
<evidence type="ECO:0000256" key="7">
    <source>
        <dbReference type="RuleBase" id="RU363032"/>
    </source>
</evidence>
<reference evidence="9 10" key="1">
    <citation type="submission" date="2024-07" db="EMBL/GenBank/DDBJ databases">
        <title>Description of Labrys sedimenti sp. nov., isolated from a diclofenac-degrading enrichment culture.</title>
        <authorList>
            <person name="Tancsics A."/>
            <person name="Csepanyi A."/>
        </authorList>
    </citation>
    <scope>NUCLEOTIDE SEQUENCE [LARGE SCALE GENOMIC DNA]</scope>
    <source>
        <strain evidence="9 10">LMG 23578</strain>
    </source>
</reference>
<comment type="subcellular location">
    <subcellularLocation>
        <location evidence="1 7">Cell membrane</location>
        <topology evidence="1 7">Multi-pass membrane protein</topology>
    </subcellularLocation>
</comment>
<sequence>MTTEVLAARTAPSLGSRLMAGKAGPVTVVVLAIFAVWYLACLPMNGSALQRAMPDAASRPLIEQFIAAINLPDGNLAAPHQIIMTMVQGLFFEPPLGRRSLVYHGLITLSSAMSGFVLGAVLGIVLAVLIVHYRSMRQSLMPWVIVSQTIPILALVPLLTAITGRLGAPILVPKALIATYLCFFPVTVGMVKGLMSPDLMQLDLMRTYDASKWQTFWKLRWPAATPYMFASLKIAIAGCIVGAIVAEMPTGAQGGLGSRLLAGYQYNNLRLVLWASLFTAALLSAALIGLIGLIERRTLARMGVKGEQA</sequence>
<accession>A0ABV3PKL1</accession>
<dbReference type="InterPro" id="IPR000515">
    <property type="entry name" value="MetI-like"/>
</dbReference>
<comment type="caution">
    <text evidence="9">The sequence shown here is derived from an EMBL/GenBank/DDBJ whole genome shotgun (WGS) entry which is preliminary data.</text>
</comment>
<feature type="transmembrane region" description="Helical" evidence="7">
    <location>
        <begin position="23"/>
        <end position="40"/>
    </location>
</feature>